<organism evidence="2 3">
    <name type="scientific">Ligaoa zhengdingensis</name>
    <dbReference type="NCBI Taxonomy" id="2763658"/>
    <lineage>
        <taxon>Bacteria</taxon>
        <taxon>Bacillati</taxon>
        <taxon>Bacillota</taxon>
        <taxon>Clostridia</taxon>
        <taxon>Eubacteriales</taxon>
        <taxon>Oscillospiraceae</taxon>
        <taxon>Ligaoa</taxon>
    </lineage>
</organism>
<dbReference type="EMBL" id="JACRST010000015">
    <property type="protein sequence ID" value="MBC8547217.1"/>
    <property type="molecule type" value="Genomic_DNA"/>
</dbReference>
<dbReference type="RefSeq" id="WP_249283290.1">
    <property type="nucleotide sequence ID" value="NZ_JACRST010000015.1"/>
</dbReference>
<evidence type="ECO:0000313" key="2">
    <source>
        <dbReference type="EMBL" id="MBC8547217.1"/>
    </source>
</evidence>
<reference evidence="2" key="1">
    <citation type="submission" date="2020-08" db="EMBL/GenBank/DDBJ databases">
        <title>Genome public.</title>
        <authorList>
            <person name="Liu C."/>
            <person name="Sun Q."/>
        </authorList>
    </citation>
    <scope>NUCLEOTIDE SEQUENCE</scope>
    <source>
        <strain evidence="2">NSJ-31</strain>
    </source>
</reference>
<proteinExistence type="predicted"/>
<dbReference type="AlphaFoldDB" id="A0A926I0P3"/>
<accession>A0A926I0P3</accession>
<evidence type="ECO:0000313" key="3">
    <source>
        <dbReference type="Proteomes" id="UP000653127"/>
    </source>
</evidence>
<sequence>MKRKLVHRALGIIMAGALVAQLGTTAVFGLQENPIPPQAEGTLVDPMPLEETNQPLPDAETPATGGEQPQEAPLTEIEIPFEGNSEVQPNLAAAKNSPLGGVAISD</sequence>
<name>A0A926I0P3_9FIRM</name>
<protein>
    <submittedName>
        <fullName evidence="2">Uncharacterized protein</fullName>
    </submittedName>
</protein>
<feature type="region of interest" description="Disordered" evidence="1">
    <location>
        <begin position="37"/>
        <end position="106"/>
    </location>
</feature>
<evidence type="ECO:0000256" key="1">
    <source>
        <dbReference type="SAM" id="MobiDB-lite"/>
    </source>
</evidence>
<keyword evidence="3" id="KW-1185">Reference proteome</keyword>
<dbReference type="Proteomes" id="UP000653127">
    <property type="component" value="Unassembled WGS sequence"/>
</dbReference>
<gene>
    <name evidence="2" type="ORF">H8711_09805</name>
</gene>
<comment type="caution">
    <text evidence="2">The sequence shown here is derived from an EMBL/GenBank/DDBJ whole genome shotgun (WGS) entry which is preliminary data.</text>
</comment>